<dbReference type="AlphaFoldDB" id="A0A136PUA8"/>
<evidence type="ECO:0000313" key="3">
    <source>
        <dbReference type="EMBL" id="KXK61924.1"/>
    </source>
</evidence>
<accession>A0A136PUA8</accession>
<dbReference type="Proteomes" id="UP000070620">
    <property type="component" value="Unassembled WGS sequence"/>
</dbReference>
<comment type="caution">
    <text evidence="3">The sequence shown here is derived from an EMBL/GenBank/DDBJ whole genome shotgun (WGS) entry which is preliminary data.</text>
</comment>
<feature type="signal peptide" evidence="2">
    <location>
        <begin position="1"/>
        <end position="23"/>
    </location>
</feature>
<reference evidence="3 4" key="1">
    <citation type="submission" date="2016-01" db="EMBL/GenBank/DDBJ databases">
        <title>Whole genome sequence and analysis of Micromonospora rosaria DSM 803, which can produce antibacterial substance rosamicin.</title>
        <authorList>
            <person name="Yang H."/>
            <person name="He X."/>
            <person name="Zhu D."/>
        </authorList>
    </citation>
    <scope>NUCLEOTIDE SEQUENCE [LARGE SCALE GENOMIC DNA]</scope>
    <source>
        <strain evidence="3 4">DSM 803</strain>
    </source>
</reference>
<evidence type="ECO:0000313" key="4">
    <source>
        <dbReference type="Proteomes" id="UP000070620"/>
    </source>
</evidence>
<evidence type="ECO:0000256" key="1">
    <source>
        <dbReference type="SAM" id="MobiDB-lite"/>
    </source>
</evidence>
<keyword evidence="4" id="KW-1185">Reference proteome</keyword>
<evidence type="ECO:0008006" key="5">
    <source>
        <dbReference type="Google" id="ProtNLM"/>
    </source>
</evidence>
<protein>
    <recommendedName>
        <fullName evidence="5">Secreted protein</fullName>
    </recommendedName>
</protein>
<keyword evidence="2" id="KW-0732">Signal</keyword>
<feature type="chain" id="PRO_5039069989" description="Secreted protein" evidence="2">
    <location>
        <begin position="24"/>
        <end position="163"/>
    </location>
</feature>
<dbReference type="EMBL" id="LRQV01000029">
    <property type="protein sequence ID" value="KXK61924.1"/>
    <property type="molecule type" value="Genomic_DNA"/>
</dbReference>
<feature type="region of interest" description="Disordered" evidence="1">
    <location>
        <begin position="27"/>
        <end position="49"/>
    </location>
</feature>
<dbReference type="RefSeq" id="WP_067363626.1">
    <property type="nucleotide sequence ID" value="NZ_JBIUBN010000011.1"/>
</dbReference>
<sequence length="163" mass="16244">MIRFRAFPVALACATLLTLTACGGEDTSDSAAPAATSSSAAPAAATPAAQTVSDKELCEAVQRTSAEMRDKLTAAVTKAATDESALTTATKEIMTELEQKLSALVPTGGADSEVAPALKVVAADLGKTAKAADPAAVADDPAAEKAGKDLDAACKKHGVTVSL</sequence>
<dbReference type="PROSITE" id="PS51257">
    <property type="entry name" value="PROKAR_LIPOPROTEIN"/>
    <property type="match status" value="1"/>
</dbReference>
<gene>
    <name evidence="3" type="ORF">AWW66_10805</name>
</gene>
<organism evidence="3 4">
    <name type="scientific">Micromonospora rosaria</name>
    <dbReference type="NCBI Taxonomy" id="47874"/>
    <lineage>
        <taxon>Bacteria</taxon>
        <taxon>Bacillati</taxon>
        <taxon>Actinomycetota</taxon>
        <taxon>Actinomycetes</taxon>
        <taxon>Micromonosporales</taxon>
        <taxon>Micromonosporaceae</taxon>
        <taxon>Micromonospora</taxon>
    </lineage>
</organism>
<proteinExistence type="predicted"/>
<name>A0A136PUA8_9ACTN</name>
<evidence type="ECO:0000256" key="2">
    <source>
        <dbReference type="SAM" id="SignalP"/>
    </source>
</evidence>
<feature type="compositionally biased region" description="Low complexity" evidence="1">
    <location>
        <begin position="29"/>
        <end position="49"/>
    </location>
</feature>